<dbReference type="AlphaFoldDB" id="A0A7C3SI08"/>
<organism evidence="1">
    <name type="scientific">Desulfobacca acetoxidans</name>
    <dbReference type="NCBI Taxonomy" id="60893"/>
    <lineage>
        <taxon>Bacteria</taxon>
        <taxon>Pseudomonadati</taxon>
        <taxon>Thermodesulfobacteriota</taxon>
        <taxon>Desulfobaccia</taxon>
        <taxon>Desulfobaccales</taxon>
        <taxon>Desulfobaccaceae</taxon>
        <taxon>Desulfobacca</taxon>
    </lineage>
</organism>
<name>A0A7C3SI08_9BACT</name>
<protein>
    <submittedName>
        <fullName evidence="1">Uncharacterized protein</fullName>
    </submittedName>
</protein>
<gene>
    <name evidence="1" type="ORF">ENV62_00765</name>
</gene>
<proteinExistence type="predicted"/>
<reference evidence="1" key="1">
    <citation type="journal article" date="2020" name="mSystems">
        <title>Genome- and Community-Level Interaction Insights into Carbon Utilization and Element Cycling Functions of Hydrothermarchaeota in Hydrothermal Sediment.</title>
        <authorList>
            <person name="Zhou Z."/>
            <person name="Liu Y."/>
            <person name="Xu W."/>
            <person name="Pan J."/>
            <person name="Luo Z.H."/>
            <person name="Li M."/>
        </authorList>
    </citation>
    <scope>NUCLEOTIDE SEQUENCE [LARGE SCALE GENOMIC DNA]</scope>
    <source>
        <strain evidence="1">SpSt-776</strain>
    </source>
</reference>
<accession>A0A7C3SI08</accession>
<sequence length="373" mass="41433">MVATQRTEVEGIIPLLRSQDERVELLSQRLDERFQDLAKPLLEALPLLEAWRKRTEELKQAVQEMAQADLEGKTAALAQATNALSATINELPQAAREQFRGVKKELAAGLGQALRQSWQELMMGTFHEISSSLAALTEGHQALQEAMQRLPSTMASSLAEGLKSSWLEGMEPIFRALGESRGQILEVLQHLHQTVERLPDTVKEAIAMGLIPLTKMNTELNNTLKDLLALMARLQEFPQTLAAAFQERLQAVSLILSSAVSQAIHEAWQQPNPQESYFRDTLQTLLEEQRKQVQNFEKLTAQLPVALETLGFQVADKISKSLHSFLAEIGDGDLRDILGALKGLQSAIKNVPEEASTSKSKISQIFGQIFGRR</sequence>
<comment type="caution">
    <text evidence="1">The sequence shown here is derived from an EMBL/GenBank/DDBJ whole genome shotgun (WGS) entry which is preliminary data.</text>
</comment>
<evidence type="ECO:0000313" key="1">
    <source>
        <dbReference type="EMBL" id="HGB13759.1"/>
    </source>
</evidence>
<dbReference type="EMBL" id="DTHB01000012">
    <property type="protein sequence ID" value="HGB13759.1"/>
    <property type="molecule type" value="Genomic_DNA"/>
</dbReference>